<dbReference type="AlphaFoldDB" id="A0A450YRV0"/>
<organism evidence="1">
    <name type="scientific">Candidatus Kentrum sp. TC</name>
    <dbReference type="NCBI Taxonomy" id="2126339"/>
    <lineage>
        <taxon>Bacteria</taxon>
        <taxon>Pseudomonadati</taxon>
        <taxon>Pseudomonadota</taxon>
        <taxon>Gammaproteobacteria</taxon>
        <taxon>Candidatus Kentrum</taxon>
    </lineage>
</organism>
<gene>
    <name evidence="1" type="ORF">BECKTC1821E_GA0114239_103322</name>
</gene>
<evidence type="ECO:0000313" key="1">
    <source>
        <dbReference type="EMBL" id="VFK44281.1"/>
    </source>
</evidence>
<accession>A0A450YRV0</accession>
<reference evidence="1" key="1">
    <citation type="submission" date="2019-02" db="EMBL/GenBank/DDBJ databases">
        <authorList>
            <person name="Gruber-Vodicka R. H."/>
            <person name="Seah K. B. B."/>
        </authorList>
    </citation>
    <scope>NUCLEOTIDE SEQUENCE</scope>
    <source>
        <strain evidence="1">BECK_BZ125</strain>
    </source>
</reference>
<sequence>MKKEVVKEGIIILVARPVVRDGREWVVASIADDGPGVLTFTTKDPGCGWDRVSRSGSRNSR</sequence>
<protein>
    <submittedName>
        <fullName evidence="1">Uncharacterized protein</fullName>
    </submittedName>
</protein>
<dbReference type="EMBL" id="CAADFT010000033">
    <property type="protein sequence ID" value="VFK44281.1"/>
    <property type="molecule type" value="Genomic_DNA"/>
</dbReference>
<proteinExistence type="predicted"/>
<name>A0A450YRV0_9GAMM</name>